<keyword evidence="1" id="KW-0812">Transmembrane</keyword>
<keyword evidence="1" id="KW-1133">Transmembrane helix</keyword>
<evidence type="ECO:0000256" key="2">
    <source>
        <dbReference type="SAM" id="SignalP"/>
    </source>
</evidence>
<feature type="transmembrane region" description="Helical" evidence="1">
    <location>
        <begin position="39"/>
        <end position="61"/>
    </location>
</feature>
<feature type="chain" id="PRO_5032677698" evidence="2">
    <location>
        <begin position="30"/>
        <end position="86"/>
    </location>
</feature>
<dbReference type="AlphaFoldDB" id="A0A835KKR4"/>
<reference evidence="3" key="1">
    <citation type="submission" date="2020-07" db="EMBL/GenBank/DDBJ databases">
        <title>Genome sequence and genetic diversity analysis of an under-domesticated orphan crop, white fonio (Digitaria exilis).</title>
        <authorList>
            <person name="Bennetzen J.L."/>
            <person name="Chen S."/>
            <person name="Ma X."/>
            <person name="Wang X."/>
            <person name="Yssel A.E.J."/>
            <person name="Chaluvadi S.R."/>
            <person name="Johnson M."/>
            <person name="Gangashetty P."/>
            <person name="Hamidou F."/>
            <person name="Sanogo M.D."/>
            <person name="Zwaenepoel A."/>
            <person name="Wallace J."/>
            <person name="Van De Peer Y."/>
            <person name="Van Deynze A."/>
        </authorList>
    </citation>
    <scope>NUCLEOTIDE SEQUENCE</scope>
    <source>
        <tissue evidence="3">Leaves</tissue>
    </source>
</reference>
<dbReference type="Proteomes" id="UP000636709">
    <property type="component" value="Unassembled WGS sequence"/>
</dbReference>
<accession>A0A835KKR4</accession>
<dbReference type="OrthoDB" id="695478at2759"/>
<name>A0A835KKR4_9POAL</name>
<feature type="signal peptide" evidence="2">
    <location>
        <begin position="1"/>
        <end position="29"/>
    </location>
</feature>
<protein>
    <submittedName>
        <fullName evidence="3">Uncharacterized protein</fullName>
    </submittedName>
</protein>
<evidence type="ECO:0000313" key="4">
    <source>
        <dbReference type="Proteomes" id="UP000636709"/>
    </source>
</evidence>
<keyword evidence="2" id="KW-0732">Signal</keyword>
<dbReference type="EMBL" id="JACEFO010001613">
    <property type="protein sequence ID" value="KAF8730932.1"/>
    <property type="molecule type" value="Genomic_DNA"/>
</dbReference>
<organism evidence="3 4">
    <name type="scientific">Digitaria exilis</name>
    <dbReference type="NCBI Taxonomy" id="1010633"/>
    <lineage>
        <taxon>Eukaryota</taxon>
        <taxon>Viridiplantae</taxon>
        <taxon>Streptophyta</taxon>
        <taxon>Embryophyta</taxon>
        <taxon>Tracheophyta</taxon>
        <taxon>Spermatophyta</taxon>
        <taxon>Magnoliopsida</taxon>
        <taxon>Liliopsida</taxon>
        <taxon>Poales</taxon>
        <taxon>Poaceae</taxon>
        <taxon>PACMAD clade</taxon>
        <taxon>Panicoideae</taxon>
        <taxon>Panicodae</taxon>
        <taxon>Paniceae</taxon>
        <taxon>Anthephorinae</taxon>
        <taxon>Digitaria</taxon>
    </lineage>
</organism>
<keyword evidence="4" id="KW-1185">Reference proteome</keyword>
<evidence type="ECO:0000256" key="1">
    <source>
        <dbReference type="SAM" id="Phobius"/>
    </source>
</evidence>
<evidence type="ECO:0000313" key="3">
    <source>
        <dbReference type="EMBL" id="KAF8730932.1"/>
    </source>
</evidence>
<keyword evidence="1" id="KW-0472">Membrane</keyword>
<proteinExistence type="predicted"/>
<gene>
    <name evidence="3" type="ORF">HU200_016806</name>
</gene>
<comment type="caution">
    <text evidence="3">The sequence shown here is derived from an EMBL/GenBank/DDBJ whole genome shotgun (WGS) entry which is preliminary data.</text>
</comment>
<sequence>MKNTKPNWVHWASICFVVALVVILNGLSAATFETPTSRALGTAGLGAWTAYVYMLATFHVASLKYHSHVNECIYSMVFSTVAVTLK</sequence>